<reference evidence="1" key="1">
    <citation type="submission" date="2019-11" db="EMBL/GenBank/DDBJ databases">
        <title>Nori genome reveals adaptations in red seaweeds to the harsh intertidal environment.</title>
        <authorList>
            <person name="Wang D."/>
            <person name="Mao Y."/>
        </authorList>
    </citation>
    <scope>NUCLEOTIDE SEQUENCE</scope>
    <source>
        <tissue evidence="1">Gametophyte</tissue>
    </source>
</reference>
<proteinExistence type="predicted"/>
<dbReference type="Proteomes" id="UP000798662">
    <property type="component" value="Chromosome 2"/>
</dbReference>
<evidence type="ECO:0000313" key="2">
    <source>
        <dbReference type="Proteomes" id="UP000798662"/>
    </source>
</evidence>
<dbReference type="EMBL" id="CM020619">
    <property type="protein sequence ID" value="KAK1862710.1"/>
    <property type="molecule type" value="Genomic_DNA"/>
</dbReference>
<sequence>MVSPYVLWCIDEVKYLPLSRPLDRRRFSGAVQKTNLTSGRCAISAAEAGQAEASERSPLADEQLRAVADKFLNHLFLCTKFDRLSEAYLIQRSGAPEAAGSVVPEKLPGFLTVADYRAGGWQVAATMLPPVLKNVVCGLTAFELVPGECTTGFGSDGEGGTVVAGDAVAADRIAGAAAEAAIPADGLALRRGAFVPERSSAATLATSSSPAQIECARRVVDDAMALVAKVSITWAVGSRRTLAQADASRSMV</sequence>
<accession>A0ACC3BXN5</accession>
<organism evidence="1 2">
    <name type="scientific">Pyropia yezoensis</name>
    <name type="common">Susabi-nori</name>
    <name type="synonym">Porphyra yezoensis</name>
    <dbReference type="NCBI Taxonomy" id="2788"/>
    <lineage>
        <taxon>Eukaryota</taxon>
        <taxon>Rhodophyta</taxon>
        <taxon>Bangiophyceae</taxon>
        <taxon>Bangiales</taxon>
        <taxon>Bangiaceae</taxon>
        <taxon>Pyropia</taxon>
    </lineage>
</organism>
<protein>
    <submittedName>
        <fullName evidence="1">Uncharacterized protein</fullName>
    </submittedName>
</protein>
<evidence type="ECO:0000313" key="1">
    <source>
        <dbReference type="EMBL" id="KAK1862710.1"/>
    </source>
</evidence>
<name>A0ACC3BXN5_PYRYE</name>
<gene>
    <name evidence="1" type="ORF">I4F81_005277</name>
</gene>
<comment type="caution">
    <text evidence="1">The sequence shown here is derived from an EMBL/GenBank/DDBJ whole genome shotgun (WGS) entry which is preliminary data.</text>
</comment>
<keyword evidence="2" id="KW-1185">Reference proteome</keyword>